<dbReference type="PANTHER" id="PTHR45919">
    <property type="entry name" value="GDP-MAN:MAN(3)GLCNAC(2)-PP-DOL ALPHA-1,2-MANNOSYLTRANSFERASE"/>
    <property type="match status" value="1"/>
</dbReference>
<evidence type="ECO:0000256" key="1">
    <source>
        <dbReference type="ARBA" id="ARBA00004389"/>
    </source>
</evidence>
<feature type="domain" description="ALG11 mannosyltransferase N-terminal" evidence="16">
    <location>
        <begin position="37"/>
        <end position="244"/>
    </location>
</feature>
<evidence type="ECO:0000256" key="14">
    <source>
        <dbReference type="RuleBase" id="RU367051"/>
    </source>
</evidence>
<keyword evidence="8 14" id="KW-0812">Transmembrane</keyword>
<dbReference type="Pfam" id="PF00534">
    <property type="entry name" value="Glycos_transf_1"/>
    <property type="match status" value="1"/>
</dbReference>
<evidence type="ECO:0000256" key="3">
    <source>
        <dbReference type="ARBA" id="ARBA00009481"/>
    </source>
</evidence>
<evidence type="ECO:0000256" key="10">
    <source>
        <dbReference type="ARBA" id="ARBA00022989"/>
    </source>
</evidence>
<dbReference type="Pfam" id="PF15924">
    <property type="entry name" value="ALG11_N"/>
    <property type="match status" value="1"/>
</dbReference>
<dbReference type="InterPro" id="IPR038013">
    <property type="entry name" value="ALG11"/>
</dbReference>
<evidence type="ECO:0000256" key="8">
    <source>
        <dbReference type="ARBA" id="ARBA00022692"/>
    </source>
</evidence>
<evidence type="ECO:0000256" key="5">
    <source>
        <dbReference type="ARBA" id="ARBA00022018"/>
    </source>
</evidence>
<comment type="catalytic activity">
    <reaction evidence="12 14">
        <text>an alpha-D-Man-(1-&gt;3)-[alpha-D-Man-(1-&gt;6)]-beta-D-Man-(1-&gt;4)-beta-D-GlcNAc-(1-&gt;4)-alpha-D-GlcNAc-diphospho-di-trans,poly-cis-dolichol + 2 GDP-alpha-D-mannose = an alpha-D-Man-(1-&gt;2)-alpha-D-Man-(1-&gt;2)-alpha-D-Man-(1-&gt;3)-[alpha-D-Man-(1-&gt;6)]-beta-D-Man-(1-&gt;4)-beta-D-GlcNAc-(1-&gt;4)-alpha-D-GlcNAc-diphospho-di-trans,poly-cis-dolichol + 2 GDP + 2 H(+)</text>
        <dbReference type="Rhea" id="RHEA:29523"/>
        <dbReference type="Rhea" id="RHEA-COMP:19515"/>
        <dbReference type="Rhea" id="RHEA-COMP:19516"/>
        <dbReference type="ChEBI" id="CHEBI:15378"/>
        <dbReference type="ChEBI" id="CHEBI:57527"/>
        <dbReference type="ChEBI" id="CHEBI:58189"/>
        <dbReference type="ChEBI" id="CHEBI:132511"/>
        <dbReference type="ChEBI" id="CHEBI:132515"/>
        <dbReference type="EC" id="2.4.1.131"/>
    </reaction>
    <physiologicalReaction direction="left-to-right" evidence="12 14">
        <dbReference type="Rhea" id="RHEA:29524"/>
    </physiologicalReaction>
</comment>
<evidence type="ECO:0000256" key="13">
    <source>
        <dbReference type="ARBA" id="ARBA00045128"/>
    </source>
</evidence>
<feature type="transmembrane region" description="Helical" evidence="14">
    <location>
        <begin position="6"/>
        <end position="25"/>
    </location>
</feature>
<evidence type="ECO:0000313" key="18">
    <source>
        <dbReference type="Proteomes" id="UP000192247"/>
    </source>
</evidence>
<dbReference type="UniPathway" id="UPA00378"/>
<dbReference type="Proteomes" id="UP000192247">
    <property type="component" value="Unassembled WGS sequence"/>
</dbReference>
<evidence type="ECO:0000256" key="6">
    <source>
        <dbReference type="ARBA" id="ARBA00022676"/>
    </source>
</evidence>
<dbReference type="STRING" id="418985.A0A1V9X6H0"/>
<dbReference type="InterPro" id="IPR001296">
    <property type="entry name" value="Glyco_trans_1"/>
</dbReference>
<keyword evidence="7 14" id="KW-0808">Transferase</keyword>
<evidence type="ECO:0000256" key="4">
    <source>
        <dbReference type="ARBA" id="ARBA00012645"/>
    </source>
</evidence>
<comment type="subcellular location">
    <subcellularLocation>
        <location evidence="1">Endoplasmic reticulum membrane</location>
        <topology evidence="1">Single-pass membrane protein</topology>
    </subcellularLocation>
</comment>
<sequence length="470" mass="53589">MSLHVTLLTIGLFFVNILAFVAMYVRSRKHCRIGKKRTYSFFHPYCNAGGGGERVLWTAIQTVHESYPDVAVVVYTGDTDATPDEIIATAERRFQVRLRGPVHFVYLQSRFFLEAKYYPVLTLLMQNLASVVVGLEALLKFTPDVYLDTMGYAFTLPVFKLIGGCQTAAYVHYPTISTDMLCAVHSQQPGTTNREVIARSRILTGAKLMYYKAFAVVYGWIGCVFCDTTMVNSSWTQGHIWEIWGAPCHLLYPPCSVEEFCSLPSTADPAKEFRIVSLAQFRPEKNHVAQLAFLKVLQNDLTREEFRKVKLVFIGSCRNQEDIERVEDLKLHTDFLELTDNVEFLIDIKFSELKNEMARATAAIHTMWNEHFGIAVVECLAAGLITVAHNSGGPRLDIIQPGCGFTASTPEEYEKTFISIIRMTPTQRREITDAARRSMDRFTESKFKENFRKILNAHIEERQERIRRDD</sequence>
<comment type="caution">
    <text evidence="17">The sequence shown here is derived from an EMBL/GenBank/DDBJ whole genome shotgun (WGS) entry which is preliminary data.</text>
</comment>
<gene>
    <name evidence="17" type="ORF">BIW11_12629</name>
</gene>
<dbReference type="PANTHER" id="PTHR45919:SF1">
    <property type="entry name" value="GDP-MAN:MAN(3)GLCNAC(2)-PP-DOL ALPHA-1,2-MANNOSYLTRANSFERASE"/>
    <property type="match status" value="1"/>
</dbReference>
<evidence type="ECO:0000256" key="2">
    <source>
        <dbReference type="ARBA" id="ARBA00004922"/>
    </source>
</evidence>
<evidence type="ECO:0000313" key="17">
    <source>
        <dbReference type="EMBL" id="OQR68872.1"/>
    </source>
</evidence>
<reference evidence="17 18" key="1">
    <citation type="journal article" date="2017" name="Gigascience">
        <title>Draft genome of the honey bee ectoparasitic mite, Tropilaelaps mercedesae, is shaped by the parasitic life history.</title>
        <authorList>
            <person name="Dong X."/>
            <person name="Armstrong S.D."/>
            <person name="Xia D."/>
            <person name="Makepeace B.L."/>
            <person name="Darby A.C."/>
            <person name="Kadowaki T."/>
        </authorList>
    </citation>
    <scope>NUCLEOTIDE SEQUENCE [LARGE SCALE GENOMIC DNA]</scope>
    <source>
        <strain evidence="17">Wuxi-XJTLU</strain>
    </source>
</reference>
<dbReference type="InterPro" id="IPR031814">
    <property type="entry name" value="ALG11_N"/>
</dbReference>
<dbReference type="EC" id="2.4.1.131" evidence="4 14"/>
<evidence type="ECO:0000256" key="12">
    <source>
        <dbReference type="ARBA" id="ARBA00045065"/>
    </source>
</evidence>
<keyword evidence="10 14" id="KW-1133">Transmembrane helix</keyword>
<comment type="pathway">
    <text evidence="2 14">Protein modification; protein glycosylation.</text>
</comment>
<keyword evidence="11 14" id="KW-0472">Membrane</keyword>
<evidence type="ECO:0000256" key="11">
    <source>
        <dbReference type="ARBA" id="ARBA00023136"/>
    </source>
</evidence>
<evidence type="ECO:0000256" key="9">
    <source>
        <dbReference type="ARBA" id="ARBA00022824"/>
    </source>
</evidence>
<feature type="domain" description="Glycosyl transferase family 1" evidence="15">
    <location>
        <begin position="269"/>
        <end position="436"/>
    </location>
</feature>
<comment type="similarity">
    <text evidence="3 14">Belongs to the glycosyltransferase group 1 family. Glycosyltransferase 4 subfamily.</text>
</comment>
<accession>A0A1V9X6H0</accession>
<organism evidence="17 18">
    <name type="scientific">Tropilaelaps mercedesae</name>
    <dbReference type="NCBI Taxonomy" id="418985"/>
    <lineage>
        <taxon>Eukaryota</taxon>
        <taxon>Metazoa</taxon>
        <taxon>Ecdysozoa</taxon>
        <taxon>Arthropoda</taxon>
        <taxon>Chelicerata</taxon>
        <taxon>Arachnida</taxon>
        <taxon>Acari</taxon>
        <taxon>Parasitiformes</taxon>
        <taxon>Mesostigmata</taxon>
        <taxon>Gamasina</taxon>
        <taxon>Dermanyssoidea</taxon>
        <taxon>Laelapidae</taxon>
        <taxon>Tropilaelaps</taxon>
    </lineage>
</organism>
<dbReference type="SUPFAM" id="SSF53756">
    <property type="entry name" value="UDP-Glycosyltransferase/glycogen phosphorylase"/>
    <property type="match status" value="1"/>
</dbReference>
<dbReference type="AlphaFoldDB" id="A0A1V9X6H0"/>
<comment type="function">
    <text evidence="13">GDP-Man:Man(3)GlcNAc(2)-PP-Dol alpha-1,2-mannosyltransferase that operates in the biosynthetic pathway of dolichol-linked oligosaccharides, the glycan precursors employed in protein asparagine (N)-glycosylation. The assembly of dolichol-linked oligosaccharides begins on the cytosolic side of the endoplasmic reticulum membrane and finishes in its lumen. The sequential addition of sugars to dolichol pyrophosphate produces dolichol-linked oligosaccharides containing fourteen sugars, including two GlcNAcs, nine mannoses and three glucoses. Once assembled, the oligosaccharide is transferred from the lipid to nascent proteins by oligosaccharyltransferases. Catalyzes, on the cytoplasmic face of the endoplasmic reticulum, the addition of the fourth and fifth mannose residues to the dolichol-linked oligosaccharide chain, to produce Man(5)GlcNAc(2)-PP-dolichol core oligosaccharide. Man(5)GlcNAc(2)-PP-dolichol is a substrate for ALG3, the following enzyme in the biosynthetic pathway.</text>
</comment>
<dbReference type="Gene3D" id="3.40.50.2000">
    <property type="entry name" value="Glycogen Phosphorylase B"/>
    <property type="match status" value="1"/>
</dbReference>
<keyword evidence="18" id="KW-1185">Reference proteome</keyword>
<keyword evidence="6 14" id="KW-0328">Glycosyltransferase</keyword>
<evidence type="ECO:0000259" key="15">
    <source>
        <dbReference type="Pfam" id="PF00534"/>
    </source>
</evidence>
<dbReference type="EMBL" id="MNPL01023132">
    <property type="protein sequence ID" value="OQR68872.1"/>
    <property type="molecule type" value="Genomic_DNA"/>
</dbReference>
<name>A0A1V9X6H0_9ACAR</name>
<proteinExistence type="inferred from homology"/>
<evidence type="ECO:0000259" key="16">
    <source>
        <dbReference type="Pfam" id="PF15924"/>
    </source>
</evidence>
<evidence type="ECO:0000256" key="7">
    <source>
        <dbReference type="ARBA" id="ARBA00022679"/>
    </source>
</evidence>
<protein>
    <recommendedName>
        <fullName evidence="5 14">GDP-Man:Man(3)GlcNAc(2)-PP-Dol alpha-1,2-mannosyltransferase</fullName>
        <ecNumber evidence="4 14">2.4.1.131</ecNumber>
    </recommendedName>
</protein>
<dbReference type="InParanoid" id="A0A1V9X6H0"/>
<dbReference type="GO" id="GO:0005789">
    <property type="term" value="C:endoplasmic reticulum membrane"/>
    <property type="evidence" value="ECO:0007669"/>
    <property type="project" value="UniProtKB-SubCell"/>
</dbReference>
<dbReference type="FunCoup" id="A0A1V9X6H0">
    <property type="interactions" value="1367"/>
</dbReference>
<keyword evidence="9 14" id="KW-0256">Endoplasmic reticulum</keyword>
<dbReference type="GO" id="GO:0006487">
    <property type="term" value="P:protein N-linked glycosylation"/>
    <property type="evidence" value="ECO:0007669"/>
    <property type="project" value="TreeGrafter"/>
</dbReference>
<dbReference type="GO" id="GO:0004377">
    <property type="term" value="F:GDP-Man:Man(3)GlcNAc(2)-PP-Dol alpha-1,2-mannosyltransferase activity"/>
    <property type="evidence" value="ECO:0007669"/>
    <property type="project" value="UniProtKB-UniRule"/>
</dbReference>
<dbReference type="OrthoDB" id="2276068at2759"/>
<dbReference type="CDD" id="cd03806">
    <property type="entry name" value="GT4_ALG11-like"/>
    <property type="match status" value="1"/>
</dbReference>